<dbReference type="RefSeq" id="WP_203846663.1">
    <property type="nucleotide sequence ID" value="NZ_BAAAVW010000007.1"/>
</dbReference>
<evidence type="ECO:0000313" key="1">
    <source>
        <dbReference type="EMBL" id="GIG44837.1"/>
    </source>
</evidence>
<sequence length="106" mass="11415">MNTDPLSEQQMDAMVAAVAAGEFTFDRAAPVPALPPKPDAEVMAVYSMRLPSDVAQRLAAVAKSKGVKPSTLMRQYVEWCLATEISDRPISLTDAVRALTQLRPAA</sequence>
<name>A0A919PJV7_9ACTN</name>
<organism evidence="1 2">
    <name type="scientific">Dactylosporangium siamense</name>
    <dbReference type="NCBI Taxonomy" id="685454"/>
    <lineage>
        <taxon>Bacteria</taxon>
        <taxon>Bacillati</taxon>
        <taxon>Actinomycetota</taxon>
        <taxon>Actinomycetes</taxon>
        <taxon>Micromonosporales</taxon>
        <taxon>Micromonosporaceae</taxon>
        <taxon>Dactylosporangium</taxon>
    </lineage>
</organism>
<dbReference type="EMBL" id="BONQ01000046">
    <property type="protein sequence ID" value="GIG44837.1"/>
    <property type="molecule type" value="Genomic_DNA"/>
</dbReference>
<dbReference type="Proteomes" id="UP000660611">
    <property type="component" value="Unassembled WGS sequence"/>
</dbReference>
<accession>A0A919PJV7</accession>
<evidence type="ECO:0008006" key="3">
    <source>
        <dbReference type="Google" id="ProtNLM"/>
    </source>
</evidence>
<gene>
    <name evidence="1" type="ORF">Dsi01nite_028780</name>
</gene>
<comment type="caution">
    <text evidence="1">The sequence shown here is derived from an EMBL/GenBank/DDBJ whole genome shotgun (WGS) entry which is preliminary data.</text>
</comment>
<dbReference type="AlphaFoldDB" id="A0A919PJV7"/>
<evidence type="ECO:0000313" key="2">
    <source>
        <dbReference type="Proteomes" id="UP000660611"/>
    </source>
</evidence>
<protein>
    <recommendedName>
        <fullName evidence="3">Ribbon-helix-helix protein CopG domain-containing protein</fullName>
    </recommendedName>
</protein>
<proteinExistence type="predicted"/>
<reference evidence="1" key="1">
    <citation type="submission" date="2021-01" db="EMBL/GenBank/DDBJ databases">
        <title>Whole genome shotgun sequence of Dactylosporangium siamense NBRC 106093.</title>
        <authorList>
            <person name="Komaki H."/>
            <person name="Tamura T."/>
        </authorList>
    </citation>
    <scope>NUCLEOTIDE SEQUENCE</scope>
    <source>
        <strain evidence="1">NBRC 106093</strain>
    </source>
</reference>
<keyword evidence="2" id="KW-1185">Reference proteome</keyword>